<feature type="transmembrane region" description="Helical" evidence="8">
    <location>
        <begin position="329"/>
        <end position="346"/>
    </location>
</feature>
<comment type="subcellular location">
    <subcellularLocation>
        <location evidence="1">Cell membrane</location>
        <topology evidence="1">Multi-pass membrane protein</topology>
    </subcellularLocation>
</comment>
<feature type="transmembrane region" description="Helical" evidence="8">
    <location>
        <begin position="226"/>
        <end position="244"/>
    </location>
</feature>
<evidence type="ECO:0000256" key="1">
    <source>
        <dbReference type="ARBA" id="ARBA00004651"/>
    </source>
</evidence>
<dbReference type="InterPro" id="IPR020846">
    <property type="entry name" value="MFS_dom"/>
</dbReference>
<dbReference type="KEGG" id="pbk:Back11_51770"/>
<feature type="transmembrane region" description="Helical" evidence="8">
    <location>
        <begin position="358"/>
        <end position="378"/>
    </location>
</feature>
<keyword evidence="7 8" id="KW-0472">Membrane</keyword>
<keyword evidence="11" id="KW-1185">Reference proteome</keyword>
<dbReference type="Proteomes" id="UP000275368">
    <property type="component" value="Chromosome"/>
</dbReference>
<proteinExistence type="inferred from homology"/>
<dbReference type="InterPro" id="IPR011701">
    <property type="entry name" value="MFS"/>
</dbReference>
<organism evidence="10 11">
    <name type="scientific">Paenibacillus baekrokdamisoli</name>
    <dbReference type="NCBI Taxonomy" id="1712516"/>
    <lineage>
        <taxon>Bacteria</taxon>
        <taxon>Bacillati</taxon>
        <taxon>Bacillota</taxon>
        <taxon>Bacilli</taxon>
        <taxon>Bacillales</taxon>
        <taxon>Paenibacillaceae</taxon>
        <taxon>Paenibacillus</taxon>
    </lineage>
</organism>
<keyword evidence="3" id="KW-0813">Transport</keyword>
<feature type="transmembrane region" description="Helical" evidence="8">
    <location>
        <begin position="476"/>
        <end position="495"/>
    </location>
</feature>
<keyword evidence="4" id="KW-1003">Cell membrane</keyword>
<dbReference type="NCBIfam" id="TIGR00711">
    <property type="entry name" value="efflux_EmrB"/>
    <property type="match status" value="1"/>
</dbReference>
<dbReference type="Pfam" id="PF07690">
    <property type="entry name" value="MFS_1"/>
    <property type="match status" value="1"/>
</dbReference>
<dbReference type="CDD" id="cd17503">
    <property type="entry name" value="MFS_LmrB_MDR_like"/>
    <property type="match status" value="1"/>
</dbReference>
<evidence type="ECO:0000256" key="8">
    <source>
        <dbReference type="SAM" id="Phobius"/>
    </source>
</evidence>
<feature type="domain" description="Major facilitator superfamily (MFS) profile" evidence="9">
    <location>
        <begin position="39"/>
        <end position="499"/>
    </location>
</feature>
<feature type="transmembrane region" description="Helical" evidence="8">
    <location>
        <begin position="296"/>
        <end position="317"/>
    </location>
</feature>
<evidence type="ECO:0000256" key="7">
    <source>
        <dbReference type="ARBA" id="ARBA00023136"/>
    </source>
</evidence>
<evidence type="ECO:0000313" key="11">
    <source>
        <dbReference type="Proteomes" id="UP000275368"/>
    </source>
</evidence>
<evidence type="ECO:0000256" key="3">
    <source>
        <dbReference type="ARBA" id="ARBA00022448"/>
    </source>
</evidence>
<feature type="transmembrane region" description="Helical" evidence="8">
    <location>
        <begin position="384"/>
        <end position="404"/>
    </location>
</feature>
<gene>
    <name evidence="10" type="ORF">Back11_51770</name>
</gene>
<feature type="transmembrane region" description="Helical" evidence="8">
    <location>
        <begin position="36"/>
        <end position="63"/>
    </location>
</feature>
<evidence type="ECO:0000259" key="9">
    <source>
        <dbReference type="PROSITE" id="PS50850"/>
    </source>
</evidence>
<dbReference type="PANTHER" id="PTHR42718">
    <property type="entry name" value="MAJOR FACILITATOR SUPERFAMILY MULTIDRUG TRANSPORTER MFSC"/>
    <property type="match status" value="1"/>
</dbReference>
<dbReference type="AlphaFoldDB" id="A0A3G9IZV0"/>
<keyword evidence="5 8" id="KW-0812">Transmembrane</keyword>
<dbReference type="GO" id="GO:0022857">
    <property type="term" value="F:transmembrane transporter activity"/>
    <property type="evidence" value="ECO:0007669"/>
    <property type="project" value="InterPro"/>
</dbReference>
<feature type="transmembrane region" description="Helical" evidence="8">
    <location>
        <begin position="193"/>
        <end position="214"/>
    </location>
</feature>
<dbReference type="InterPro" id="IPR036259">
    <property type="entry name" value="MFS_trans_sf"/>
</dbReference>
<protein>
    <submittedName>
        <fullName evidence="10">MFS transporter</fullName>
    </submittedName>
</protein>
<name>A0A3G9IZV0_9BACL</name>
<dbReference type="SUPFAM" id="SSF103473">
    <property type="entry name" value="MFS general substrate transporter"/>
    <property type="match status" value="1"/>
</dbReference>
<evidence type="ECO:0000313" key="10">
    <source>
        <dbReference type="EMBL" id="BBH23832.1"/>
    </source>
</evidence>
<dbReference type="InterPro" id="IPR004638">
    <property type="entry name" value="EmrB-like"/>
</dbReference>
<dbReference type="PANTHER" id="PTHR42718:SF9">
    <property type="entry name" value="MAJOR FACILITATOR SUPERFAMILY MULTIDRUG TRANSPORTER MFSC"/>
    <property type="match status" value="1"/>
</dbReference>
<dbReference type="PROSITE" id="PS50850">
    <property type="entry name" value="MFS"/>
    <property type="match status" value="1"/>
</dbReference>
<feature type="transmembrane region" description="Helical" evidence="8">
    <location>
        <begin position="105"/>
        <end position="124"/>
    </location>
</feature>
<accession>A0A3G9IZV0</accession>
<feature type="transmembrane region" description="Helical" evidence="8">
    <location>
        <begin position="425"/>
        <end position="443"/>
    </location>
</feature>
<dbReference type="Gene3D" id="1.20.1720.10">
    <property type="entry name" value="Multidrug resistance protein D"/>
    <property type="match status" value="1"/>
</dbReference>
<feature type="transmembrane region" description="Helical" evidence="8">
    <location>
        <begin position="162"/>
        <end position="181"/>
    </location>
</feature>
<feature type="transmembrane region" description="Helical" evidence="8">
    <location>
        <begin position="256"/>
        <end position="275"/>
    </location>
</feature>
<evidence type="ECO:0000256" key="6">
    <source>
        <dbReference type="ARBA" id="ARBA00022989"/>
    </source>
</evidence>
<evidence type="ECO:0000256" key="2">
    <source>
        <dbReference type="ARBA" id="ARBA00008537"/>
    </source>
</evidence>
<evidence type="ECO:0000256" key="4">
    <source>
        <dbReference type="ARBA" id="ARBA00022475"/>
    </source>
</evidence>
<feature type="transmembrane region" description="Helical" evidence="8">
    <location>
        <begin position="75"/>
        <end position="96"/>
    </location>
</feature>
<comment type="similarity">
    <text evidence="2">Belongs to the major facilitator superfamily. EmrB family.</text>
</comment>
<feature type="transmembrane region" description="Helical" evidence="8">
    <location>
        <begin position="130"/>
        <end position="155"/>
    </location>
</feature>
<reference evidence="10 11" key="1">
    <citation type="submission" date="2018-11" db="EMBL/GenBank/DDBJ databases">
        <title>Complete genome sequence of Paenibacillus baekrokdamisoli strain KCTC 33723.</title>
        <authorList>
            <person name="Kang S.W."/>
            <person name="Lee K.C."/>
            <person name="Kim K.K."/>
            <person name="Kim J.S."/>
            <person name="Kim D.S."/>
            <person name="Ko S.H."/>
            <person name="Yang S.H."/>
            <person name="Lee J.S."/>
        </authorList>
    </citation>
    <scope>NUCLEOTIDE SEQUENCE [LARGE SCALE GENOMIC DNA]</scope>
    <source>
        <strain evidence="10 11">KCTC 33723</strain>
    </source>
</reference>
<keyword evidence="6 8" id="KW-1133">Transmembrane helix</keyword>
<dbReference type="GO" id="GO:0005886">
    <property type="term" value="C:plasma membrane"/>
    <property type="evidence" value="ECO:0007669"/>
    <property type="project" value="UniProtKB-SubCell"/>
</dbReference>
<sequence length="508" mass="56563">MLSLGYSYINLYIYFVEIDDLEAYVMQQNQKNEVRFVPIMIAIFFGSFISTLSVSTINIALPVLSEDFHASLSTIQWTLTGFMLAMGTFAPVTGYFGERFSFKRLYIFALSGFTVASILCGLSWDTTSLITFRIMQGAFSGLIMPATMSIIFQVIPREKQPLALSFWSVSSMLAPAIGPTFSGWLLDNFSWHWLFWMNVPIGIIGVLLIFPFIPYYRLNVPKSFDLIGFITVIVSSSSLLVALSQGHSWGWLSGKALSLFSIGILFLLLFIWRELTAESPLLNLRVLKNGRYTTSLIVICIITISLYSGTFLTPIFLQNIQRVTPLDTGLILLPASLAMAFLTPFVGKMYSRTGPRVLLFIGITLMAAGTLPLSWLSVDVPHGYIVFWMIVRNLGIAFSMMPASTASMEQIPKQLSGHASSITNWTRNVFGSFAIAIFSSLLTSETTKHAASLVKHGATNQTYIKMMSFTMSVNDVYFIAMLIVVVALPICLFIPKRRQSEEPKRSAA</sequence>
<dbReference type="Gene3D" id="1.20.1250.20">
    <property type="entry name" value="MFS general substrate transporter like domains"/>
    <property type="match status" value="1"/>
</dbReference>
<evidence type="ECO:0000256" key="5">
    <source>
        <dbReference type="ARBA" id="ARBA00022692"/>
    </source>
</evidence>
<dbReference type="EMBL" id="AP019308">
    <property type="protein sequence ID" value="BBH23832.1"/>
    <property type="molecule type" value="Genomic_DNA"/>
</dbReference>